<evidence type="ECO:0000256" key="1">
    <source>
        <dbReference type="ARBA" id="ARBA00022737"/>
    </source>
</evidence>
<dbReference type="InterPro" id="IPR002885">
    <property type="entry name" value="PPR_rpt"/>
</dbReference>
<protein>
    <recommendedName>
        <fullName evidence="6">Pentacotripeptide-repeat region of PRORP domain-containing protein</fullName>
    </recommendedName>
</protein>
<feature type="transmembrane region" description="Helical" evidence="3">
    <location>
        <begin position="281"/>
        <end position="298"/>
    </location>
</feature>
<reference evidence="4 5" key="1">
    <citation type="journal article" date="2020" name="Mol. Plant">
        <title>The Chromosome-Based Rubber Tree Genome Provides New Insights into Spurge Genome Evolution and Rubber Biosynthesis.</title>
        <authorList>
            <person name="Liu J."/>
            <person name="Shi C."/>
            <person name="Shi C.C."/>
            <person name="Li W."/>
            <person name="Zhang Q.J."/>
            <person name="Zhang Y."/>
            <person name="Li K."/>
            <person name="Lu H.F."/>
            <person name="Shi C."/>
            <person name="Zhu S.T."/>
            <person name="Xiao Z.Y."/>
            <person name="Nan H."/>
            <person name="Yue Y."/>
            <person name="Zhu X.G."/>
            <person name="Wu Y."/>
            <person name="Hong X.N."/>
            <person name="Fan G.Y."/>
            <person name="Tong Y."/>
            <person name="Zhang D."/>
            <person name="Mao C.L."/>
            <person name="Liu Y.L."/>
            <person name="Hao S.J."/>
            <person name="Liu W.Q."/>
            <person name="Lv M.Q."/>
            <person name="Zhang H.B."/>
            <person name="Liu Y."/>
            <person name="Hu-Tang G.R."/>
            <person name="Wang J.P."/>
            <person name="Wang J.H."/>
            <person name="Sun Y.H."/>
            <person name="Ni S.B."/>
            <person name="Chen W.B."/>
            <person name="Zhang X.C."/>
            <person name="Jiao Y.N."/>
            <person name="Eichler E.E."/>
            <person name="Li G.H."/>
            <person name="Liu X."/>
            <person name="Gao L.Z."/>
        </authorList>
    </citation>
    <scope>NUCLEOTIDE SEQUENCE [LARGE SCALE GENOMIC DNA]</scope>
    <source>
        <strain evidence="5">cv. GT1</strain>
        <tissue evidence="4">Leaf</tissue>
    </source>
</reference>
<evidence type="ECO:0000313" key="5">
    <source>
        <dbReference type="Proteomes" id="UP000467840"/>
    </source>
</evidence>
<dbReference type="Gene3D" id="1.25.40.10">
    <property type="entry name" value="Tetratricopeptide repeat domain"/>
    <property type="match status" value="3"/>
</dbReference>
<gene>
    <name evidence="4" type="ORF">GH714_027049</name>
</gene>
<dbReference type="PROSITE" id="PS51375">
    <property type="entry name" value="PPR"/>
    <property type="match status" value="1"/>
</dbReference>
<name>A0A6A6M198_HEVBR</name>
<evidence type="ECO:0000313" key="4">
    <source>
        <dbReference type="EMBL" id="KAF2307422.1"/>
    </source>
</evidence>
<dbReference type="PANTHER" id="PTHR47926">
    <property type="entry name" value="PENTATRICOPEPTIDE REPEAT-CONTAINING PROTEIN"/>
    <property type="match status" value="1"/>
</dbReference>
<dbReference type="FunFam" id="1.25.40.10:FF:000345">
    <property type="entry name" value="Pentatricopeptide repeat-containing protein"/>
    <property type="match status" value="1"/>
</dbReference>
<dbReference type="Pfam" id="PF01535">
    <property type="entry name" value="PPR"/>
    <property type="match status" value="4"/>
</dbReference>
<keyword evidence="3" id="KW-0812">Transmembrane</keyword>
<proteinExistence type="predicted"/>
<dbReference type="Pfam" id="PF12854">
    <property type="entry name" value="PPR_1"/>
    <property type="match status" value="1"/>
</dbReference>
<evidence type="ECO:0000256" key="2">
    <source>
        <dbReference type="PROSITE-ProRule" id="PRU00708"/>
    </source>
</evidence>
<comment type="caution">
    <text evidence="4">The sequence shown here is derived from an EMBL/GenBank/DDBJ whole genome shotgun (WGS) entry which is preliminary data.</text>
</comment>
<keyword evidence="5" id="KW-1185">Reference proteome</keyword>
<dbReference type="AlphaFoldDB" id="A0A6A6M198"/>
<feature type="repeat" description="PPR" evidence="2">
    <location>
        <begin position="176"/>
        <end position="210"/>
    </location>
</feature>
<dbReference type="EMBL" id="JAAGAX010000008">
    <property type="protein sequence ID" value="KAF2307422.1"/>
    <property type="molecule type" value="Genomic_DNA"/>
</dbReference>
<sequence>MPTPQSRSTIPFYASLLDACISTKNLKRLIQIHAQLITSGIYHHEFIRSKLVSAYASCTQMRQATLLFTFTNRQSTFLFNSLIRAYASLNLFSHSLTFFRRMLGANKPIDRHTLPSVLKSCAGLSALRLGLQVHGIVLVNGFVSELANSNALINMYAKCGDLQGARKVFDGMPVRNEVSWATMMAGYGMHGNVGEVLVLFERMVEERNRVDAVCLTAVLSACSHGGMVEKGKEYFGMMEERFGLKPGLEHYTCMVDMLGRAGRVEEAEDLVMRMEIKPDEAFWAALLGALGFIGRRWWPKRFPRKFMGAGVSECIRWE</sequence>
<keyword evidence="3" id="KW-1133">Transmembrane helix</keyword>
<dbReference type="InterPro" id="IPR011990">
    <property type="entry name" value="TPR-like_helical_dom_sf"/>
</dbReference>
<keyword evidence="3" id="KW-0472">Membrane</keyword>
<organism evidence="4 5">
    <name type="scientific">Hevea brasiliensis</name>
    <name type="common">Para rubber tree</name>
    <name type="synonym">Siphonia brasiliensis</name>
    <dbReference type="NCBI Taxonomy" id="3981"/>
    <lineage>
        <taxon>Eukaryota</taxon>
        <taxon>Viridiplantae</taxon>
        <taxon>Streptophyta</taxon>
        <taxon>Embryophyta</taxon>
        <taxon>Tracheophyta</taxon>
        <taxon>Spermatophyta</taxon>
        <taxon>Magnoliopsida</taxon>
        <taxon>eudicotyledons</taxon>
        <taxon>Gunneridae</taxon>
        <taxon>Pentapetalae</taxon>
        <taxon>rosids</taxon>
        <taxon>fabids</taxon>
        <taxon>Malpighiales</taxon>
        <taxon>Euphorbiaceae</taxon>
        <taxon>Crotonoideae</taxon>
        <taxon>Micrandreae</taxon>
        <taxon>Hevea</taxon>
    </lineage>
</organism>
<evidence type="ECO:0000256" key="3">
    <source>
        <dbReference type="SAM" id="Phobius"/>
    </source>
</evidence>
<dbReference type="GO" id="GO:0003723">
    <property type="term" value="F:RNA binding"/>
    <property type="evidence" value="ECO:0007669"/>
    <property type="project" value="InterPro"/>
</dbReference>
<accession>A0A6A6M198</accession>
<dbReference type="Proteomes" id="UP000467840">
    <property type="component" value="Chromosome 9"/>
</dbReference>
<dbReference type="GO" id="GO:0009451">
    <property type="term" value="P:RNA modification"/>
    <property type="evidence" value="ECO:0007669"/>
    <property type="project" value="InterPro"/>
</dbReference>
<dbReference type="InterPro" id="IPR046960">
    <property type="entry name" value="PPR_At4g14850-like_plant"/>
</dbReference>
<dbReference type="NCBIfam" id="TIGR00756">
    <property type="entry name" value="PPR"/>
    <property type="match status" value="4"/>
</dbReference>
<keyword evidence="1" id="KW-0677">Repeat</keyword>
<evidence type="ECO:0008006" key="6">
    <source>
        <dbReference type="Google" id="ProtNLM"/>
    </source>
</evidence>